<dbReference type="Pfam" id="PF02518">
    <property type="entry name" value="HATPase_c"/>
    <property type="match status" value="1"/>
</dbReference>
<dbReference type="GO" id="GO:0000160">
    <property type="term" value="P:phosphorelay signal transduction system"/>
    <property type="evidence" value="ECO:0007669"/>
    <property type="project" value="UniProtKB-KW"/>
</dbReference>
<comment type="catalytic activity">
    <reaction evidence="1">
        <text>ATP + protein L-histidine = ADP + protein N-phospho-L-histidine.</text>
        <dbReference type="EC" id="2.7.13.3"/>
    </reaction>
</comment>
<dbReference type="InterPro" id="IPR005467">
    <property type="entry name" value="His_kinase_dom"/>
</dbReference>
<evidence type="ECO:0000256" key="4">
    <source>
        <dbReference type="ARBA" id="ARBA00022679"/>
    </source>
</evidence>
<dbReference type="InterPro" id="IPR011495">
    <property type="entry name" value="Sig_transdc_His_kin_sub2_dim/P"/>
</dbReference>
<reference evidence="10 11" key="1">
    <citation type="submission" date="2016-11" db="EMBL/GenBank/DDBJ databases">
        <authorList>
            <person name="Jaros S."/>
            <person name="Januszkiewicz K."/>
            <person name="Wedrychowicz H."/>
        </authorList>
    </citation>
    <scope>NUCLEOTIDE SEQUENCE [LARGE SCALE GENOMIC DNA]</scope>
    <source>
        <strain evidence="10 11">DSM 10502</strain>
    </source>
</reference>
<dbReference type="PROSITE" id="PS50109">
    <property type="entry name" value="HIS_KIN"/>
    <property type="match status" value="1"/>
</dbReference>
<dbReference type="Gene3D" id="3.30.450.20">
    <property type="entry name" value="PAS domain"/>
    <property type="match status" value="1"/>
</dbReference>
<dbReference type="Gene3D" id="3.30.450.280">
    <property type="entry name" value="GAF domain"/>
    <property type="match status" value="1"/>
</dbReference>
<keyword evidence="8" id="KW-0902">Two-component regulatory system</keyword>
<evidence type="ECO:0000256" key="6">
    <source>
        <dbReference type="ARBA" id="ARBA00022777"/>
    </source>
</evidence>
<dbReference type="PANTHER" id="PTHR41523:SF8">
    <property type="entry name" value="ETHYLENE RESPONSE SENSOR PROTEIN"/>
    <property type="match status" value="1"/>
</dbReference>
<keyword evidence="11" id="KW-1185">Reference proteome</keyword>
<dbReference type="Proteomes" id="UP000184404">
    <property type="component" value="Unassembled WGS sequence"/>
</dbReference>
<sequence length="480" mass="53539">MDVRELCRKFTSCTAVQGEILAHIAVCFSFVADLTHAQVTLYAPVKGKDFEQPCFIVLAHEEPHTAVHAASWAEQGSLVRMLEEPLVRQTFETGKPLTGRREWELGQTDIMMFTYAIHDGNTPMAVVTLETAEETLHLAGSSHLLKTACAMLVNSRKPIEPTLYRPIGASDGVLITDAYNRIIFANEAAGHIYRMLGVGNLLGMHFFDHKLTRHITRETVSPQRPDEKEFEAGNLVLVQRNIPIHEGGKLLCRVIVLEDVTELRKKEKQIRVQSAVIKEIHHRVKNNLQTIASLLRMQARRSSEPAVKEALSESVNRIMSISVVHEFLSQQGFEEIDVKKVTNNILDLLQPMMLPADFVLERKFTGGNALLPPVKGTNLALVINELLLNAMEHGFEGRKSGVIGLDIDEKPECFLIDIYDDGLGLPHDFKLSKTKSLGLQIVRTLVEGDLGGEFRLESDGEGTHARLIVPRGNDKEEKSV</sequence>
<evidence type="ECO:0000256" key="5">
    <source>
        <dbReference type="ARBA" id="ARBA00022741"/>
    </source>
</evidence>
<dbReference type="AlphaFoldDB" id="A0A1M4ZTG6"/>
<keyword evidence="4" id="KW-0808">Transferase</keyword>
<keyword evidence="7" id="KW-0067">ATP-binding</keyword>
<evidence type="ECO:0000313" key="11">
    <source>
        <dbReference type="Proteomes" id="UP000184404"/>
    </source>
</evidence>
<dbReference type="GO" id="GO:0004673">
    <property type="term" value="F:protein histidine kinase activity"/>
    <property type="evidence" value="ECO:0007669"/>
    <property type="project" value="UniProtKB-EC"/>
</dbReference>
<dbReference type="SUPFAM" id="SSF55874">
    <property type="entry name" value="ATPase domain of HSP90 chaperone/DNA topoisomerase II/histidine kinase"/>
    <property type="match status" value="1"/>
</dbReference>
<dbReference type="Gene3D" id="3.30.565.10">
    <property type="entry name" value="Histidine kinase-like ATPase, C-terminal domain"/>
    <property type="match status" value="1"/>
</dbReference>
<dbReference type="Pfam" id="PF07568">
    <property type="entry name" value="HisKA_2"/>
    <property type="match status" value="1"/>
</dbReference>
<proteinExistence type="predicted"/>
<protein>
    <recommendedName>
        <fullName evidence="2">histidine kinase</fullName>
        <ecNumber evidence="2">2.7.13.3</ecNumber>
    </recommendedName>
</protein>
<dbReference type="SMART" id="SM00911">
    <property type="entry name" value="HWE_HK"/>
    <property type="match status" value="1"/>
</dbReference>
<dbReference type="InterPro" id="IPR003594">
    <property type="entry name" value="HATPase_dom"/>
</dbReference>
<feature type="domain" description="Histidine kinase" evidence="9">
    <location>
        <begin position="279"/>
        <end position="473"/>
    </location>
</feature>
<evidence type="ECO:0000256" key="1">
    <source>
        <dbReference type="ARBA" id="ARBA00000085"/>
    </source>
</evidence>
<keyword evidence="5" id="KW-0547">Nucleotide-binding</keyword>
<dbReference type="InterPro" id="IPR038424">
    <property type="entry name" value="H_kinase_PdtaS_GAF_sf"/>
</dbReference>
<dbReference type="OrthoDB" id="9767435at2"/>
<evidence type="ECO:0000256" key="8">
    <source>
        <dbReference type="ARBA" id="ARBA00023012"/>
    </source>
</evidence>
<dbReference type="STRING" id="1123243.SAMN02745190_02098"/>
<evidence type="ECO:0000256" key="3">
    <source>
        <dbReference type="ARBA" id="ARBA00022553"/>
    </source>
</evidence>
<evidence type="ECO:0000259" key="9">
    <source>
        <dbReference type="PROSITE" id="PS50109"/>
    </source>
</evidence>
<evidence type="ECO:0000313" key="10">
    <source>
        <dbReference type="EMBL" id="SHF21127.1"/>
    </source>
</evidence>
<name>A0A1M4ZTG6_9FIRM</name>
<dbReference type="SMART" id="SM00387">
    <property type="entry name" value="HATPase_c"/>
    <property type="match status" value="1"/>
</dbReference>
<keyword evidence="6 10" id="KW-0418">Kinase</keyword>
<evidence type="ECO:0000256" key="2">
    <source>
        <dbReference type="ARBA" id="ARBA00012438"/>
    </source>
</evidence>
<dbReference type="EC" id="2.7.13.3" evidence="2"/>
<dbReference type="GO" id="GO:0005524">
    <property type="term" value="F:ATP binding"/>
    <property type="evidence" value="ECO:0007669"/>
    <property type="project" value="UniProtKB-KW"/>
</dbReference>
<evidence type="ECO:0000256" key="7">
    <source>
        <dbReference type="ARBA" id="ARBA00022840"/>
    </source>
</evidence>
<dbReference type="InterPro" id="IPR022066">
    <property type="entry name" value="PdtaS_GAF"/>
</dbReference>
<dbReference type="EMBL" id="FQUG01000009">
    <property type="protein sequence ID" value="SHF21127.1"/>
    <property type="molecule type" value="Genomic_DNA"/>
</dbReference>
<keyword evidence="3" id="KW-0597">Phosphoprotein</keyword>
<dbReference type="PANTHER" id="PTHR41523">
    <property type="entry name" value="TWO-COMPONENT SYSTEM SENSOR PROTEIN"/>
    <property type="match status" value="1"/>
</dbReference>
<accession>A0A1M4ZTG6</accession>
<organism evidence="10 11">
    <name type="scientific">Schwartzia succinivorans DSM 10502</name>
    <dbReference type="NCBI Taxonomy" id="1123243"/>
    <lineage>
        <taxon>Bacteria</taxon>
        <taxon>Bacillati</taxon>
        <taxon>Bacillota</taxon>
        <taxon>Negativicutes</taxon>
        <taxon>Selenomonadales</taxon>
        <taxon>Selenomonadaceae</taxon>
        <taxon>Schwartzia</taxon>
    </lineage>
</organism>
<gene>
    <name evidence="10" type="ORF">SAMN02745190_02098</name>
</gene>
<dbReference type="RefSeq" id="WP_072936217.1">
    <property type="nucleotide sequence ID" value="NZ_FQUG01000009.1"/>
</dbReference>
<dbReference type="InterPro" id="IPR035965">
    <property type="entry name" value="PAS-like_dom_sf"/>
</dbReference>
<dbReference type="SUPFAM" id="SSF55785">
    <property type="entry name" value="PYP-like sensor domain (PAS domain)"/>
    <property type="match status" value="1"/>
</dbReference>
<dbReference type="Pfam" id="PF12282">
    <property type="entry name" value="GAF_PdtaS"/>
    <property type="match status" value="1"/>
</dbReference>
<dbReference type="InterPro" id="IPR011102">
    <property type="entry name" value="Sig_transdc_His_kinase_HWE"/>
</dbReference>
<dbReference type="InterPro" id="IPR036890">
    <property type="entry name" value="HATPase_C_sf"/>
</dbReference>